<evidence type="ECO:0000256" key="3">
    <source>
        <dbReference type="SAM" id="SignalP"/>
    </source>
</evidence>
<dbReference type="EMBL" id="JAWJWF010000047">
    <property type="protein sequence ID" value="KAK6621941.1"/>
    <property type="molecule type" value="Genomic_DNA"/>
</dbReference>
<evidence type="ECO:0000313" key="5">
    <source>
        <dbReference type="Proteomes" id="UP001359485"/>
    </source>
</evidence>
<evidence type="ECO:0000313" key="4">
    <source>
        <dbReference type="EMBL" id="KAK6621941.1"/>
    </source>
</evidence>
<dbReference type="Proteomes" id="UP001359485">
    <property type="component" value="Unassembled WGS sequence"/>
</dbReference>
<feature type="chain" id="PRO_5045363047" evidence="3">
    <location>
        <begin position="18"/>
        <end position="306"/>
    </location>
</feature>
<gene>
    <name evidence="4" type="ORF">RUM44_001748</name>
</gene>
<name>A0ABR1AKX1_POLSC</name>
<accession>A0ABR1AKX1</accession>
<feature type="region of interest" description="Disordered" evidence="1">
    <location>
        <begin position="249"/>
        <end position="271"/>
    </location>
</feature>
<dbReference type="Pfam" id="PF07898">
    <property type="entry name" value="DUF1676"/>
    <property type="match status" value="1"/>
</dbReference>
<dbReference type="PANTHER" id="PTHR21879:SF2">
    <property type="entry name" value="OSIRIS 20"/>
    <property type="match status" value="1"/>
</dbReference>
<keyword evidence="2" id="KW-0472">Membrane</keyword>
<keyword evidence="5" id="KW-1185">Reference proteome</keyword>
<proteinExistence type="predicted"/>
<feature type="transmembrane region" description="Helical" evidence="2">
    <location>
        <begin position="204"/>
        <end position="232"/>
    </location>
</feature>
<keyword evidence="3" id="KW-0732">Signal</keyword>
<feature type="signal peptide" evidence="3">
    <location>
        <begin position="1"/>
        <end position="17"/>
    </location>
</feature>
<comment type="caution">
    <text evidence="4">The sequence shown here is derived from an EMBL/GenBank/DDBJ whole genome shotgun (WGS) entry which is preliminary data.</text>
</comment>
<keyword evidence="2" id="KW-0812">Transmembrane</keyword>
<evidence type="ECO:0000256" key="2">
    <source>
        <dbReference type="SAM" id="Phobius"/>
    </source>
</evidence>
<keyword evidence="2" id="KW-1133">Transmembrane helix</keyword>
<dbReference type="PANTHER" id="PTHR21879">
    <property type="entry name" value="FI03362P-RELATED-RELATED"/>
    <property type="match status" value="1"/>
</dbReference>
<dbReference type="InterPro" id="IPR012464">
    <property type="entry name" value="DUF1676"/>
</dbReference>
<evidence type="ECO:0000256" key="1">
    <source>
        <dbReference type="SAM" id="MobiDB-lite"/>
    </source>
</evidence>
<organism evidence="4 5">
    <name type="scientific">Polyplax serrata</name>
    <name type="common">Common mouse louse</name>
    <dbReference type="NCBI Taxonomy" id="468196"/>
    <lineage>
        <taxon>Eukaryota</taxon>
        <taxon>Metazoa</taxon>
        <taxon>Ecdysozoa</taxon>
        <taxon>Arthropoda</taxon>
        <taxon>Hexapoda</taxon>
        <taxon>Insecta</taxon>
        <taxon>Pterygota</taxon>
        <taxon>Neoptera</taxon>
        <taxon>Paraneoptera</taxon>
        <taxon>Psocodea</taxon>
        <taxon>Troctomorpha</taxon>
        <taxon>Phthiraptera</taxon>
        <taxon>Anoplura</taxon>
        <taxon>Polyplacidae</taxon>
        <taxon>Polyplax</taxon>
    </lineage>
</organism>
<sequence length="306" mass="33647">MYFKLAILLAVCGLAFSENFADSSSAREGKFLRNYIRQDESQNKMDTYGLEETKRSEEFAGEALTGMYTDCLAQISFSCVQKKVLNFINRMNRMEKFSILGNYVSVVRTKNDYETEPEFQARLNTAEEQSRLDEVMESAIDRVTVPKSFSLVKPSESRSFEGTTSLDFQFPYSDGTEARKKGGGGGKMGKKMMMMMMMGLKAKLMMLGPLILGMAGLMAIKALIASVISLTISKIMIIKKLMKNKGAGGGHGGGGWDSSSGGGGGPWASGGGGGWDRRSIYERNQDNSWDASDLAYRAYSTVENLF</sequence>
<protein>
    <submittedName>
        <fullName evidence="4">Uncharacterized protein</fullName>
    </submittedName>
</protein>
<reference evidence="4 5" key="1">
    <citation type="submission" date="2023-09" db="EMBL/GenBank/DDBJ databases">
        <title>Genomes of two closely related lineages of the louse Polyplax serrata with different host specificities.</title>
        <authorList>
            <person name="Martinu J."/>
            <person name="Tarabai H."/>
            <person name="Stefka J."/>
            <person name="Hypsa V."/>
        </authorList>
    </citation>
    <scope>NUCLEOTIDE SEQUENCE [LARGE SCALE GENOMIC DNA]</scope>
    <source>
        <strain evidence="4">98ZLc_SE</strain>
    </source>
</reference>